<dbReference type="PANTHER" id="PTHR35037">
    <property type="entry name" value="C-TERMINAL REGION OF AIDA-LIKE PROTEIN"/>
    <property type="match status" value="1"/>
</dbReference>
<dbReference type="Gene3D" id="2.160.20.20">
    <property type="match status" value="1"/>
</dbReference>
<dbReference type="SMART" id="SM00869">
    <property type="entry name" value="Autotransporter"/>
    <property type="match status" value="1"/>
</dbReference>
<sequence length="1009" mass="108003">MHSWKKKLVVSQLALACTLAITSQANATTNDISGTTYNTFHHYNDATYADDVYYDGYDYDGYVGWNNYATDSYYNGDIYPVINNARVNGVISTYYLDDGVTTNTNANSLTIKNSTIHGMITSACLEGTDCVNRDTGYVYDRLALTVDNSTIDDNYEHYTYNGTYTDGTADTHVVDVYGMGTAITLDQEVDLSIVNNSHVAGITLTQGYEWEDIDDNTVSTGVNSSEVFNNTINVVDSTVTSGSLSDEGTSGWFGNTNNASDYSGSYTADDIAIAAIAHPYADNAMQTTVNLSNSTLMGDVVFSSNFDENFFPNGADSYRDTDADRDTNGWDGTDRMDVTLNNGSKWVGAAMSVHMTDTGTDADGDGVFEYTVDTNGDGILDATSPDGVYDSYAVGTEATATLIDIAANSLWPLSTVGVDNIYTDYSEYNHIVGNEVYQSGLFNVTLNTGSQWDTTKTSLIDTLSINSGSVVNVADSTLVSDTIGLTGGSALNINEDGHVATDTLSIDNSTVTIADDVSAGWSVNDAALYANTINVTNNGVLDVGNSASNALQVDTLNLTSYTDANGYVNAGVFNIESNRFVLDADLTNDRTNDTTKSNYGYGVIAMNSDGHLTINGNGDTYDTDQTEAGQDEVDNVGDNVAAATGNYKVRIDNATGAGSVADYKGNELIYVNDKNSTATFSAANKADLGAYTYQAKQEGNTVVLEQMELTDYANMALSIPSANTNIWNLEQDTVGTRLTNARHGLADNGGAWVSYFGGNFNGDNGTINYDQDVNGIMVGVDTKVDGNNAKWIVGAAAGFAKGDLSDRTGQVDQDSQSAYIYSSARFANNIFVDGNLSYSHFNNDLSANMSDGTYVDGNTSSDAWGFGLKLGYDLKLGDAGYVTPYGSVSGLFQSGDDYQLSNDMKVDGQSYDSMRYELGVDAGYTFTYSEDQALTPYFKLAYVYDDSNNDADVNGDSIDNGVEGSAVRVGLGTQFSFTKNFSAYTDANYLGGGDVDQDWSANVGVKYTW</sequence>
<comment type="caution">
    <text evidence="3">The sequence shown here is derived from an EMBL/GenBank/DDBJ whole genome shotgun (WGS) entry which is preliminary data.</text>
</comment>
<dbReference type="SUPFAM" id="SSF51126">
    <property type="entry name" value="Pectin lyase-like"/>
    <property type="match status" value="1"/>
</dbReference>
<protein>
    <submittedName>
        <fullName evidence="3">Autotransporter outer membrane beta-barrel domain-containing protein</fullName>
    </submittedName>
</protein>
<reference evidence="3 4" key="1">
    <citation type="submission" date="2018-03" db="EMBL/GenBank/DDBJ databases">
        <title>Non-Typhoidal Salmonella genome sequencing and assembly.</title>
        <authorList>
            <person name="Matchawe C."/>
        </authorList>
    </citation>
    <scope>NUCLEOTIDE SEQUENCE [LARGE SCALE GENOMIC DNA]</scope>
    <source>
        <strain evidence="3 4">108ev</strain>
    </source>
</reference>
<dbReference type="PANTHER" id="PTHR35037:SF2">
    <property type="match status" value="1"/>
</dbReference>
<dbReference type="Gene3D" id="2.40.128.130">
    <property type="entry name" value="Autotransporter beta-domain"/>
    <property type="match status" value="1"/>
</dbReference>
<dbReference type="Pfam" id="PF03797">
    <property type="entry name" value="Autotransporter"/>
    <property type="match status" value="1"/>
</dbReference>
<keyword evidence="1" id="KW-0732">Signal</keyword>
<dbReference type="InterPro" id="IPR006315">
    <property type="entry name" value="OM_autotransptr_brl_dom"/>
</dbReference>
<dbReference type="PRINTS" id="PR01484">
    <property type="entry name" value="PRTACTNFAMLY"/>
</dbReference>
<dbReference type="InterPro" id="IPR003991">
    <property type="entry name" value="Pertactin_virulence_factor"/>
</dbReference>
<dbReference type="InterPro" id="IPR012332">
    <property type="entry name" value="Autotransporter_pectin_lyase_C"/>
</dbReference>
<gene>
    <name evidence="3" type="ORF">C9E94_18640</name>
</gene>
<dbReference type="Proteomes" id="UP000298060">
    <property type="component" value="Unassembled WGS sequence"/>
</dbReference>
<feature type="signal peptide" evidence="1">
    <location>
        <begin position="1"/>
        <end position="27"/>
    </location>
</feature>
<name>A0A3V2UI90_SALET</name>
<dbReference type="InterPro" id="IPR036709">
    <property type="entry name" value="Autotransporte_beta_dom_sf"/>
</dbReference>
<dbReference type="AlphaFoldDB" id="A0A3V2UI90"/>
<accession>A0A3V2UI90</accession>
<evidence type="ECO:0000259" key="2">
    <source>
        <dbReference type="PROSITE" id="PS51208"/>
    </source>
</evidence>
<dbReference type="InterPro" id="IPR005546">
    <property type="entry name" value="Autotransporte_beta"/>
</dbReference>
<dbReference type="SUPFAM" id="SSF103515">
    <property type="entry name" value="Autotransporter"/>
    <property type="match status" value="1"/>
</dbReference>
<organism evidence="3 4">
    <name type="scientific">Salmonella enterica I</name>
    <dbReference type="NCBI Taxonomy" id="59201"/>
    <lineage>
        <taxon>Bacteria</taxon>
        <taxon>Pseudomonadati</taxon>
        <taxon>Pseudomonadota</taxon>
        <taxon>Gammaproteobacteria</taxon>
        <taxon>Enterobacterales</taxon>
        <taxon>Enterobacteriaceae</taxon>
        <taxon>Salmonella</taxon>
    </lineage>
</organism>
<dbReference type="NCBIfam" id="TIGR01414">
    <property type="entry name" value="autotrans_barl"/>
    <property type="match status" value="1"/>
</dbReference>
<evidence type="ECO:0000256" key="1">
    <source>
        <dbReference type="SAM" id="SignalP"/>
    </source>
</evidence>
<dbReference type="InterPro" id="IPR011050">
    <property type="entry name" value="Pectin_lyase_fold/virulence"/>
</dbReference>
<evidence type="ECO:0000313" key="4">
    <source>
        <dbReference type="Proteomes" id="UP000298060"/>
    </source>
</evidence>
<feature type="chain" id="PRO_5030086196" evidence="1">
    <location>
        <begin position="28"/>
        <end position="1009"/>
    </location>
</feature>
<dbReference type="EMBL" id="PYJR01000126">
    <property type="protein sequence ID" value="TGB48688.1"/>
    <property type="molecule type" value="Genomic_DNA"/>
</dbReference>
<dbReference type="PROSITE" id="PS51208">
    <property type="entry name" value="AUTOTRANSPORTER"/>
    <property type="match status" value="1"/>
</dbReference>
<feature type="domain" description="Autotransporter" evidence="2">
    <location>
        <begin position="744"/>
        <end position="1009"/>
    </location>
</feature>
<proteinExistence type="predicted"/>
<dbReference type="InterPro" id="IPR051551">
    <property type="entry name" value="Autotransporter_adhesion"/>
</dbReference>
<dbReference type="GO" id="GO:0019867">
    <property type="term" value="C:outer membrane"/>
    <property type="evidence" value="ECO:0007669"/>
    <property type="project" value="InterPro"/>
</dbReference>
<evidence type="ECO:0000313" key="3">
    <source>
        <dbReference type="EMBL" id="TGB48688.1"/>
    </source>
</evidence>